<evidence type="ECO:0000256" key="9">
    <source>
        <dbReference type="ARBA" id="ARBA00023242"/>
    </source>
</evidence>
<feature type="compositionally biased region" description="Acidic residues" evidence="11">
    <location>
        <begin position="540"/>
        <end position="550"/>
    </location>
</feature>
<dbReference type="Gene3D" id="2.30.29.30">
    <property type="entry name" value="Pleckstrin-homology domain (PH domain)/Phosphotyrosine-binding domain (PTB)"/>
    <property type="match status" value="1"/>
</dbReference>
<comment type="function">
    <text evidence="10">Component of the FACT complex, a general chromatin factor that acts to reorganize nucleosomes. The FACT complex is involved in multiple processes that require DNA as a template such as mRNA elongation, DNA replication and DNA repair. During transcription elongation the FACT complex acts as a histone chaperone that both destabilizes and restores nucleosomal structure. It facilitates the passage of RNA polymerase II and transcription by promoting the dissociation of one histone H2A-H2B dimer from the nucleosome, then subsequently promotes the reestablishment of the nucleosome following the passage of RNA polymerase II.</text>
</comment>
<dbReference type="InterPro" id="IPR011993">
    <property type="entry name" value="PH-like_dom_sf"/>
</dbReference>
<dbReference type="Pfam" id="PF08512">
    <property type="entry name" value="Rttp106-like_middle"/>
    <property type="match status" value="1"/>
</dbReference>
<sequence length="608" mass="71557">GVFLLQTRHDGHELIDMISYENGKYTLLTDDIQDYSDLKNNTTFDSGTTSQNNTTFDSSTTFTTSQKNTTNTTTTFTTNTTTNNTTTFTNTQKNNNIFTTFYLKINDFLIERQKTGIEKKRQSRQKQLEKEIQMNEHQKNLMENLNDEMIKYHSLQSNLESNLESNFQSKNILFYEKETQLIRKSRIFIDKKNFSILIPIKSYMVPFHIEFLKNCSINQNDLRINFKDTEILKSITFRSKYSQLIFNEINDLKKNYFEKKEISNIQNQGNLIEKKGKKFILNDVKIKTENKSLKKNKKNILELHQNGFKFNDLIILFQNIDHLFYQQGDIFLLHFKLKNPIIFNCKKCFHIQFYKEVIENLSVDISKYVNSEKEKFEEEQEKIRFELIKEEYNSFIKNLENSTSLRVDRISTEIYFEGVPFRSNVQIRPSSICLVSLQEPPFLIIDFEKIEIVNFERVNFISRSFDLTFIYKDKTFISITSIDSKSMDYLREFIDSRNICFIQTTQNINWTNLLKTISEDAISFYEDGGWSSLQPLREEADQEESTESEISEPSSISSSSRSGTESSVENESQESTVTEDSEDIVDLNEIDSDEESSEEERDAKKRRR</sequence>
<dbReference type="GO" id="GO:0051301">
    <property type="term" value="P:cell division"/>
    <property type="evidence" value="ECO:0007669"/>
    <property type="project" value="UniProtKB-KW"/>
</dbReference>
<feature type="compositionally biased region" description="Low complexity" evidence="11">
    <location>
        <begin position="551"/>
        <end position="569"/>
    </location>
</feature>
<dbReference type="GO" id="GO:0035101">
    <property type="term" value="C:FACT complex"/>
    <property type="evidence" value="ECO:0007669"/>
    <property type="project" value="UniProtKB-UniRule"/>
</dbReference>
<evidence type="ECO:0000256" key="8">
    <source>
        <dbReference type="ARBA" id="ARBA00023204"/>
    </source>
</evidence>
<keyword evidence="4 10" id="KW-0227">DNA damage</keyword>
<keyword evidence="7 10" id="KW-0804">Transcription</keyword>
<dbReference type="InterPro" id="IPR013719">
    <property type="entry name" value="RTT106/SPT16-like_middle_dom"/>
</dbReference>
<organism evidence="14 15">
    <name type="scientific">Pseudoloma neurophilia</name>
    <dbReference type="NCBI Taxonomy" id="146866"/>
    <lineage>
        <taxon>Eukaryota</taxon>
        <taxon>Fungi</taxon>
        <taxon>Fungi incertae sedis</taxon>
        <taxon>Microsporidia</taxon>
        <taxon>Pseudoloma</taxon>
    </lineage>
</organism>
<comment type="caution">
    <text evidence="14">The sequence shown here is derived from an EMBL/GenBank/DDBJ whole genome shotgun (WGS) entry which is preliminary data.</text>
</comment>
<protein>
    <recommendedName>
        <fullName evidence="10">FACT complex subunit</fullName>
    </recommendedName>
</protein>
<keyword evidence="14" id="KW-0132">Cell division</keyword>
<dbReference type="InterPro" id="IPR056595">
    <property type="entry name" value="Fact-SPT16_PH"/>
</dbReference>
<dbReference type="PANTHER" id="PTHR13980:SF15">
    <property type="entry name" value="FACT COMPLEX SUBUNIT SPT16"/>
    <property type="match status" value="1"/>
</dbReference>
<dbReference type="SMART" id="SM01287">
    <property type="entry name" value="Rtt106"/>
    <property type="match status" value="1"/>
</dbReference>
<feature type="region of interest" description="Disordered" evidence="11">
    <location>
        <begin position="536"/>
        <end position="608"/>
    </location>
</feature>
<evidence type="ECO:0000256" key="3">
    <source>
        <dbReference type="ARBA" id="ARBA00022705"/>
    </source>
</evidence>
<dbReference type="Gene3D" id="2.30.29.150">
    <property type="match status" value="1"/>
</dbReference>
<feature type="compositionally biased region" description="Acidic residues" evidence="11">
    <location>
        <begin position="577"/>
        <end position="600"/>
    </location>
</feature>
<evidence type="ECO:0000256" key="4">
    <source>
        <dbReference type="ARBA" id="ARBA00022763"/>
    </source>
</evidence>
<keyword evidence="9 10" id="KW-0539">Nucleus</keyword>
<dbReference type="GO" id="GO:0006281">
    <property type="term" value="P:DNA repair"/>
    <property type="evidence" value="ECO:0007669"/>
    <property type="project" value="UniProtKB-UniRule"/>
</dbReference>
<evidence type="ECO:0000259" key="13">
    <source>
        <dbReference type="SMART" id="SM01287"/>
    </source>
</evidence>
<evidence type="ECO:0000256" key="1">
    <source>
        <dbReference type="ARBA" id="ARBA00010779"/>
    </source>
</evidence>
<dbReference type="Pfam" id="PF08644">
    <property type="entry name" value="SPT16"/>
    <property type="match status" value="1"/>
</dbReference>
<keyword evidence="2 10" id="KW-0158">Chromosome</keyword>
<keyword evidence="8 10" id="KW-0234">DNA repair</keyword>
<name>A0A0R0M1X8_9MICR</name>
<dbReference type="InterPro" id="IPR040258">
    <property type="entry name" value="Spt16"/>
</dbReference>
<keyword evidence="6" id="KW-0175">Coiled coil</keyword>
<evidence type="ECO:0000256" key="11">
    <source>
        <dbReference type="SAM" id="MobiDB-lite"/>
    </source>
</evidence>
<keyword evidence="3 10" id="KW-0235">DNA replication</keyword>
<dbReference type="OrthoDB" id="10251642at2759"/>
<comment type="subcellular location">
    <subcellularLocation>
        <location evidence="10">Nucleus</location>
    </subcellularLocation>
    <subcellularLocation>
        <location evidence="10">Chromosome</location>
    </subcellularLocation>
</comment>
<comment type="similarity">
    <text evidence="1 10">Belongs to the peptidase M24 family. SPT16 subfamily.</text>
</comment>
<dbReference type="GO" id="GO:0006260">
    <property type="term" value="P:DNA replication"/>
    <property type="evidence" value="ECO:0007669"/>
    <property type="project" value="UniProtKB-KW"/>
</dbReference>
<dbReference type="PANTHER" id="PTHR13980">
    <property type="entry name" value="CDC68 RELATED"/>
    <property type="match status" value="1"/>
</dbReference>
<evidence type="ECO:0000259" key="12">
    <source>
        <dbReference type="SMART" id="SM01286"/>
    </source>
</evidence>
<evidence type="ECO:0000256" key="2">
    <source>
        <dbReference type="ARBA" id="ARBA00022454"/>
    </source>
</evidence>
<gene>
    <name evidence="14" type="ORF">M153_27500001</name>
</gene>
<dbReference type="EMBL" id="LGUB01000682">
    <property type="protein sequence ID" value="KRH92784.1"/>
    <property type="molecule type" value="Genomic_DNA"/>
</dbReference>
<dbReference type="Pfam" id="PF24824">
    <property type="entry name" value="PH_SPT16"/>
    <property type="match status" value="1"/>
</dbReference>
<feature type="non-terminal residue" evidence="14">
    <location>
        <position position="1"/>
    </location>
</feature>
<dbReference type="GO" id="GO:0006368">
    <property type="term" value="P:transcription elongation by RNA polymerase II"/>
    <property type="evidence" value="ECO:0007669"/>
    <property type="project" value="TreeGrafter"/>
</dbReference>
<dbReference type="Proteomes" id="UP000051530">
    <property type="component" value="Unassembled WGS sequence"/>
</dbReference>
<reference evidence="14 15" key="1">
    <citation type="submission" date="2015-07" db="EMBL/GenBank/DDBJ databases">
        <title>The genome of Pseudoloma neurophilia, a relevant intracellular parasite of the zebrafish.</title>
        <authorList>
            <person name="Ndikumana S."/>
            <person name="Pelin A."/>
            <person name="Sanders J."/>
            <person name="Corradi N."/>
        </authorList>
    </citation>
    <scope>NUCLEOTIDE SEQUENCE [LARGE SCALE GENOMIC DNA]</scope>
    <source>
        <strain evidence="14 15">MK1</strain>
    </source>
</reference>
<dbReference type="VEuPathDB" id="MicrosporidiaDB:M153_27500001"/>
<evidence type="ECO:0000313" key="15">
    <source>
        <dbReference type="Proteomes" id="UP000051530"/>
    </source>
</evidence>
<dbReference type="InterPro" id="IPR013953">
    <property type="entry name" value="FACT_SPT16_M"/>
</dbReference>
<dbReference type="Gene3D" id="2.30.29.210">
    <property type="entry name" value="FACT complex subunit Spt16p/Cdc68p"/>
    <property type="match status" value="1"/>
</dbReference>
<dbReference type="FunFam" id="2.30.29.30:FF:000017">
    <property type="entry name" value="FACT complex subunit SPT16"/>
    <property type="match status" value="1"/>
</dbReference>
<keyword evidence="14" id="KW-0131">Cell cycle</keyword>
<proteinExistence type="inferred from homology"/>
<evidence type="ECO:0000313" key="14">
    <source>
        <dbReference type="EMBL" id="KRH92784.1"/>
    </source>
</evidence>
<evidence type="ECO:0000256" key="10">
    <source>
        <dbReference type="RuleBase" id="RU367052"/>
    </source>
</evidence>
<evidence type="ECO:0000256" key="7">
    <source>
        <dbReference type="ARBA" id="ARBA00023163"/>
    </source>
</evidence>
<dbReference type="SMART" id="SM01286">
    <property type="entry name" value="SPT16"/>
    <property type="match status" value="1"/>
</dbReference>
<dbReference type="GO" id="GO:0031491">
    <property type="term" value="F:nucleosome binding"/>
    <property type="evidence" value="ECO:0007669"/>
    <property type="project" value="TreeGrafter"/>
</dbReference>
<feature type="domain" description="Histone chaperone RTT106/FACT complex subunit SPT16-like middle" evidence="13">
    <location>
        <begin position="416"/>
        <end position="504"/>
    </location>
</feature>
<feature type="domain" description="FACT complex subunit SPT16 middle" evidence="12">
    <location>
        <begin position="187"/>
        <end position="310"/>
    </location>
</feature>
<keyword evidence="5 10" id="KW-0805">Transcription regulation</keyword>
<evidence type="ECO:0000256" key="5">
    <source>
        <dbReference type="ARBA" id="ARBA00023015"/>
    </source>
</evidence>
<keyword evidence="15" id="KW-1185">Reference proteome</keyword>
<accession>A0A0R0M1X8</accession>
<evidence type="ECO:0000256" key="6">
    <source>
        <dbReference type="ARBA" id="ARBA00023054"/>
    </source>
</evidence>
<dbReference type="AlphaFoldDB" id="A0A0R0M1X8"/>
<comment type="subunit">
    <text evidence="10">Component of the FACT complex.</text>
</comment>